<feature type="region of interest" description="Disordered" evidence="8">
    <location>
        <begin position="89"/>
        <end position="109"/>
    </location>
</feature>
<feature type="transmembrane region" description="Helical" evidence="9">
    <location>
        <begin position="246"/>
        <end position="268"/>
    </location>
</feature>
<dbReference type="SUPFAM" id="SSF103473">
    <property type="entry name" value="MFS general substrate transporter"/>
    <property type="match status" value="1"/>
</dbReference>
<keyword evidence="4" id="KW-0769">Symport</keyword>
<dbReference type="InterPro" id="IPR020846">
    <property type="entry name" value="MFS_dom"/>
</dbReference>
<dbReference type="InterPro" id="IPR044777">
    <property type="entry name" value="SLC17A9-like"/>
</dbReference>
<evidence type="ECO:0000256" key="4">
    <source>
        <dbReference type="ARBA" id="ARBA00022847"/>
    </source>
</evidence>
<keyword evidence="5 9" id="KW-1133">Transmembrane helix</keyword>
<dbReference type="PANTHER" id="PTHR11662:SF446">
    <property type="entry name" value="SODIUM-DEPENDENT PHOSPHATE TRANSPORT PROTEIN 1, CHLOROPLASTIC"/>
    <property type="match status" value="1"/>
</dbReference>
<feature type="compositionally biased region" description="Basic and acidic residues" evidence="8">
    <location>
        <begin position="307"/>
        <end position="319"/>
    </location>
</feature>
<keyword evidence="12" id="KW-1185">Reference proteome</keyword>
<evidence type="ECO:0000313" key="11">
    <source>
        <dbReference type="EMBL" id="GAX79948.1"/>
    </source>
</evidence>
<feature type="transmembrane region" description="Helical" evidence="9">
    <location>
        <begin position="213"/>
        <end position="234"/>
    </location>
</feature>
<feature type="transmembrane region" description="Helical" evidence="9">
    <location>
        <begin position="363"/>
        <end position="384"/>
    </location>
</feature>
<keyword evidence="3 9" id="KW-0812">Transmembrane</keyword>
<comment type="subcellular location">
    <subcellularLocation>
        <location evidence="1">Membrane</location>
        <topology evidence="1">Multi-pass membrane protein</topology>
    </subcellularLocation>
</comment>
<dbReference type="Proteomes" id="UP000232323">
    <property type="component" value="Unassembled WGS sequence"/>
</dbReference>
<keyword evidence="6 9" id="KW-0472">Membrane</keyword>
<feature type="transmembrane region" description="Helical" evidence="9">
    <location>
        <begin position="274"/>
        <end position="293"/>
    </location>
</feature>
<evidence type="ECO:0000256" key="5">
    <source>
        <dbReference type="ARBA" id="ARBA00022989"/>
    </source>
</evidence>
<feature type="compositionally biased region" description="Low complexity" evidence="8">
    <location>
        <begin position="321"/>
        <end position="340"/>
    </location>
</feature>
<dbReference type="STRING" id="1157962.A0A250XA39"/>
<gene>
    <name evidence="11" type="ORF">CEUSTIGMA_g7387.t1</name>
</gene>
<dbReference type="GO" id="GO:0015293">
    <property type="term" value="F:symporter activity"/>
    <property type="evidence" value="ECO:0007669"/>
    <property type="project" value="UniProtKB-KW"/>
</dbReference>
<dbReference type="InterPro" id="IPR050382">
    <property type="entry name" value="MFS_Na/Anion_cotransporter"/>
</dbReference>
<evidence type="ECO:0000313" key="12">
    <source>
        <dbReference type="Proteomes" id="UP000232323"/>
    </source>
</evidence>
<feature type="transmembrane region" description="Helical" evidence="9">
    <location>
        <begin position="464"/>
        <end position="485"/>
    </location>
</feature>
<sequence>MLAVRKHTPLSPSYGLHRRHLSGSVHDCFNVSNIKSLGDREASSHISRELAPSQEVQIRPRPRASICSLSASTDTLLSTKFMTVSGRRESSDAASPLLPSSQQTTDPETPNSWFTSWQLMVGLCALSVVICYADRSNISTAILPMSEAFGWDKGFQGVVLSSFFLGYALTQILGGQLADRFGGKLVLAGGVSIWSLFTFMLPAAAAAGIAPLLVARVFLGVGEGVAFPSIHTLIARNVPYASQSSAVGVVTAASYVGTAIAFGISPYIINMYGWPWVFYLFSASALLWLPLWLPIQTRRPPAPLVRKPSDREEGFDVADRSTSSMGASSSSSGVPLLKPQLPKPKNPVSLGPAFWALMRRREVWAICIAQYTQSWGFYGLLNWLPTFFSDYYGVQLADLGGYTLLPYVVQGGLGVVSGLLADRLISSGWSVRGVRVALQVIGMLGPAACLVLAVSPIVGGSPSIASSLITVGLGLSALSLGGVSVSHLDIAPKHAGVIFGAGNTAATAAGFISVPVTGYLLQMTGSWPLVFGITVLHYLVGAVFWTMWVGDSVLPEDDMLDEQPVLESRKV</sequence>
<evidence type="ECO:0000256" key="7">
    <source>
        <dbReference type="ARBA" id="ARBA00024362"/>
    </source>
</evidence>
<dbReference type="Pfam" id="PF07690">
    <property type="entry name" value="MFS_1"/>
    <property type="match status" value="1"/>
</dbReference>
<feature type="domain" description="Major facilitator superfamily (MFS) profile" evidence="10">
    <location>
        <begin position="120"/>
        <end position="553"/>
    </location>
</feature>
<evidence type="ECO:0000256" key="6">
    <source>
        <dbReference type="ARBA" id="ARBA00023136"/>
    </source>
</evidence>
<comment type="caution">
    <text evidence="11">The sequence shown here is derived from an EMBL/GenBank/DDBJ whole genome shotgun (WGS) entry which is preliminary data.</text>
</comment>
<dbReference type="OrthoDB" id="2250022at2759"/>
<keyword evidence="2" id="KW-0813">Transport</keyword>
<dbReference type="Gene3D" id="1.20.1250.20">
    <property type="entry name" value="MFS general substrate transporter like domains"/>
    <property type="match status" value="2"/>
</dbReference>
<dbReference type="GO" id="GO:0016020">
    <property type="term" value="C:membrane"/>
    <property type="evidence" value="ECO:0007669"/>
    <property type="project" value="UniProtKB-SubCell"/>
</dbReference>
<feature type="transmembrane region" description="Helical" evidence="9">
    <location>
        <begin position="497"/>
        <end position="521"/>
    </location>
</feature>
<evidence type="ECO:0000256" key="8">
    <source>
        <dbReference type="SAM" id="MobiDB-lite"/>
    </source>
</evidence>
<proteinExistence type="inferred from homology"/>
<dbReference type="PROSITE" id="PS50850">
    <property type="entry name" value="MFS"/>
    <property type="match status" value="1"/>
</dbReference>
<comment type="similarity">
    <text evidence="7">Belongs to the major facilitator superfamily. Sodium/anion cotransporter (TC 2.A.1.14) family.</text>
</comment>
<feature type="region of interest" description="Disordered" evidence="8">
    <location>
        <begin position="303"/>
        <end position="340"/>
    </location>
</feature>
<dbReference type="AlphaFoldDB" id="A0A250XA39"/>
<evidence type="ECO:0000256" key="1">
    <source>
        <dbReference type="ARBA" id="ARBA00004141"/>
    </source>
</evidence>
<dbReference type="PANTHER" id="PTHR11662">
    <property type="entry name" value="SOLUTE CARRIER FAMILY 17"/>
    <property type="match status" value="1"/>
</dbReference>
<feature type="transmembrane region" description="Helical" evidence="9">
    <location>
        <begin position="185"/>
        <end position="207"/>
    </location>
</feature>
<name>A0A250XA39_9CHLO</name>
<dbReference type="InterPro" id="IPR036259">
    <property type="entry name" value="MFS_trans_sf"/>
</dbReference>
<dbReference type="GO" id="GO:0005315">
    <property type="term" value="F:phosphate transmembrane transporter activity"/>
    <property type="evidence" value="ECO:0007669"/>
    <property type="project" value="UniProtKB-ARBA"/>
</dbReference>
<feature type="transmembrane region" description="Helical" evidence="9">
    <location>
        <begin position="436"/>
        <end position="458"/>
    </location>
</feature>
<dbReference type="EMBL" id="BEGY01000047">
    <property type="protein sequence ID" value="GAX79948.1"/>
    <property type="molecule type" value="Genomic_DNA"/>
</dbReference>
<accession>A0A250XA39</accession>
<organism evidence="11 12">
    <name type="scientific">Chlamydomonas eustigma</name>
    <dbReference type="NCBI Taxonomy" id="1157962"/>
    <lineage>
        <taxon>Eukaryota</taxon>
        <taxon>Viridiplantae</taxon>
        <taxon>Chlorophyta</taxon>
        <taxon>core chlorophytes</taxon>
        <taxon>Chlorophyceae</taxon>
        <taxon>CS clade</taxon>
        <taxon>Chlamydomonadales</taxon>
        <taxon>Chlamydomonadaceae</taxon>
        <taxon>Chlamydomonas</taxon>
    </lineage>
</organism>
<feature type="transmembrane region" description="Helical" evidence="9">
    <location>
        <begin position="404"/>
        <end position="424"/>
    </location>
</feature>
<reference evidence="11 12" key="1">
    <citation type="submission" date="2017-08" db="EMBL/GenBank/DDBJ databases">
        <title>Acidophilic green algal genome provides insights into adaptation to an acidic environment.</title>
        <authorList>
            <person name="Hirooka S."/>
            <person name="Hirose Y."/>
            <person name="Kanesaki Y."/>
            <person name="Higuchi S."/>
            <person name="Fujiwara T."/>
            <person name="Onuma R."/>
            <person name="Era A."/>
            <person name="Ohbayashi R."/>
            <person name="Uzuka A."/>
            <person name="Nozaki H."/>
            <person name="Yoshikawa H."/>
            <person name="Miyagishima S.Y."/>
        </authorList>
    </citation>
    <scope>NUCLEOTIDE SEQUENCE [LARGE SCALE GENOMIC DNA]</scope>
    <source>
        <strain evidence="11 12">NIES-2499</strain>
    </source>
</reference>
<feature type="compositionally biased region" description="Low complexity" evidence="8">
    <location>
        <begin position="92"/>
        <end position="101"/>
    </location>
</feature>
<dbReference type="InterPro" id="IPR011701">
    <property type="entry name" value="MFS"/>
</dbReference>
<dbReference type="CDD" id="cd17380">
    <property type="entry name" value="MFS_SLC17A9_like"/>
    <property type="match status" value="1"/>
</dbReference>
<dbReference type="FunFam" id="1.20.1250.20:FF:000003">
    <property type="entry name" value="Solute carrier family 17 member 3"/>
    <property type="match status" value="1"/>
</dbReference>
<protein>
    <recommendedName>
        <fullName evidence="10">Major facilitator superfamily (MFS) profile domain-containing protein</fullName>
    </recommendedName>
</protein>
<feature type="transmembrane region" description="Helical" evidence="9">
    <location>
        <begin position="155"/>
        <end position="173"/>
    </location>
</feature>
<feature type="transmembrane region" description="Helical" evidence="9">
    <location>
        <begin position="527"/>
        <end position="549"/>
    </location>
</feature>
<evidence type="ECO:0000259" key="10">
    <source>
        <dbReference type="PROSITE" id="PS50850"/>
    </source>
</evidence>
<evidence type="ECO:0000256" key="2">
    <source>
        <dbReference type="ARBA" id="ARBA00022448"/>
    </source>
</evidence>
<evidence type="ECO:0000256" key="9">
    <source>
        <dbReference type="SAM" id="Phobius"/>
    </source>
</evidence>
<evidence type="ECO:0000256" key="3">
    <source>
        <dbReference type="ARBA" id="ARBA00022692"/>
    </source>
</evidence>